<name>A0A8H6E204_PETAA</name>
<dbReference type="EMBL" id="SPNV01000457">
    <property type="protein sequence ID" value="KAF5855300.1"/>
    <property type="molecule type" value="Genomic_DNA"/>
</dbReference>
<accession>A0A8H6E204</accession>
<dbReference type="Proteomes" id="UP000541154">
    <property type="component" value="Unassembled WGS sequence"/>
</dbReference>
<evidence type="ECO:0000313" key="2">
    <source>
        <dbReference type="Proteomes" id="UP000541154"/>
    </source>
</evidence>
<dbReference type="Gene3D" id="1.10.3520.10">
    <property type="entry name" value="Glycolipid transfer protein"/>
    <property type="match status" value="1"/>
</dbReference>
<evidence type="ECO:0000313" key="1">
    <source>
        <dbReference type="EMBL" id="KAF5855300.1"/>
    </source>
</evidence>
<sequence length="200" mass="23268">MSTQTWFDSLKRSFADVPVNGDNSISTTEFLEASESLSTLFDLSKERRRRKVEELRKLGELRGFTEEYQQEQGNKESRVCHKQRAPATDQRYDLAVERWKIWMLSRNEPEDRYFIKKEPDPPNQILKLFLESYIAQRKGNLPSQHSVCHNLSCFIGEWEKNTCRKLPNNVKDDVCVCAPLHPSNGSKLTELDIQSIFGLN</sequence>
<organism evidence="1 2">
    <name type="scientific">Petromyces alliaceus</name>
    <name type="common">Aspergillus alliaceus</name>
    <dbReference type="NCBI Taxonomy" id="209559"/>
    <lineage>
        <taxon>Eukaryota</taxon>
        <taxon>Fungi</taxon>
        <taxon>Dikarya</taxon>
        <taxon>Ascomycota</taxon>
        <taxon>Pezizomycotina</taxon>
        <taxon>Eurotiomycetes</taxon>
        <taxon>Eurotiomycetidae</taxon>
        <taxon>Eurotiales</taxon>
        <taxon>Aspergillaceae</taxon>
        <taxon>Aspergillus</taxon>
        <taxon>Aspergillus subgen. Circumdati</taxon>
    </lineage>
</organism>
<reference evidence="1 2" key="1">
    <citation type="submission" date="2019-04" db="EMBL/GenBank/DDBJ databases">
        <title>Aspergillus burnettii sp. nov., novel species from soil in southeast Queensland.</title>
        <authorList>
            <person name="Gilchrist C.L.M."/>
            <person name="Pitt J.I."/>
            <person name="Lange L."/>
            <person name="Lacey H.J."/>
            <person name="Vuong D."/>
            <person name="Midgley D.J."/>
            <person name="Greenfield P."/>
            <person name="Bradbury M."/>
            <person name="Lacey E."/>
            <person name="Busk P.K."/>
            <person name="Pilgaard B."/>
            <person name="Chooi Y.H."/>
            <person name="Piggott A.M."/>
        </authorList>
    </citation>
    <scope>NUCLEOTIDE SEQUENCE [LARGE SCALE GENOMIC DNA]</scope>
    <source>
        <strain evidence="1 2">FRR 5400</strain>
    </source>
</reference>
<proteinExistence type="predicted"/>
<comment type="caution">
    <text evidence="1">The sequence shown here is derived from an EMBL/GenBank/DDBJ whole genome shotgun (WGS) entry which is preliminary data.</text>
</comment>
<gene>
    <name evidence="1" type="ORF">ETB97_009474</name>
</gene>
<dbReference type="InterPro" id="IPR036497">
    <property type="entry name" value="GLTP_sf"/>
</dbReference>
<dbReference type="PANTHER" id="PTHR37535:SF3">
    <property type="entry name" value="FLUG DOMAIN-CONTAINING PROTEIN"/>
    <property type="match status" value="1"/>
</dbReference>
<dbReference type="PANTHER" id="PTHR37535">
    <property type="entry name" value="FLUG DOMAIN PROTEIN"/>
    <property type="match status" value="1"/>
</dbReference>
<dbReference type="AlphaFoldDB" id="A0A8H6E204"/>
<keyword evidence="2" id="KW-1185">Reference proteome</keyword>
<protein>
    <submittedName>
        <fullName evidence="1">Uncharacterized protein</fullName>
    </submittedName>
</protein>